<feature type="domain" description="Post-SET" evidence="13">
    <location>
        <begin position="727"/>
        <end position="743"/>
    </location>
</feature>
<feature type="domain" description="SET" evidence="12">
    <location>
        <begin position="594"/>
        <end position="719"/>
    </location>
</feature>
<feature type="compositionally biased region" description="Basic and acidic residues" evidence="11">
    <location>
        <begin position="1432"/>
        <end position="1444"/>
    </location>
</feature>
<name>A0A9D4UFA2_ADICA</name>
<keyword evidence="3" id="KW-0158">Chromosome</keyword>
<keyword evidence="17" id="KW-1185">Reference proteome</keyword>
<comment type="subcellular location">
    <subcellularLocation>
        <location evidence="2">Chromosome</location>
    </subcellularLocation>
    <subcellularLocation>
        <location evidence="1">Nucleus</location>
    </subcellularLocation>
</comment>
<feature type="region of interest" description="Disordered" evidence="11">
    <location>
        <begin position="344"/>
        <end position="368"/>
    </location>
</feature>
<dbReference type="GO" id="GO:0032259">
    <property type="term" value="P:methylation"/>
    <property type="evidence" value="ECO:0007669"/>
    <property type="project" value="UniProtKB-KW"/>
</dbReference>
<keyword evidence="8" id="KW-0863">Zinc-finger</keyword>
<evidence type="ECO:0000256" key="8">
    <source>
        <dbReference type="ARBA" id="ARBA00022771"/>
    </source>
</evidence>
<feature type="domain" description="CW-type" evidence="14">
    <location>
        <begin position="434"/>
        <end position="488"/>
    </location>
</feature>
<feature type="region of interest" description="Disordered" evidence="11">
    <location>
        <begin position="1318"/>
        <end position="1451"/>
    </location>
</feature>
<evidence type="ECO:0000259" key="13">
    <source>
        <dbReference type="PROSITE" id="PS50868"/>
    </source>
</evidence>
<organism evidence="16 17">
    <name type="scientific">Adiantum capillus-veneris</name>
    <name type="common">Maidenhair fern</name>
    <dbReference type="NCBI Taxonomy" id="13818"/>
    <lineage>
        <taxon>Eukaryota</taxon>
        <taxon>Viridiplantae</taxon>
        <taxon>Streptophyta</taxon>
        <taxon>Embryophyta</taxon>
        <taxon>Tracheophyta</taxon>
        <taxon>Polypodiopsida</taxon>
        <taxon>Polypodiidae</taxon>
        <taxon>Polypodiales</taxon>
        <taxon>Pteridineae</taxon>
        <taxon>Pteridaceae</taxon>
        <taxon>Vittarioideae</taxon>
        <taxon>Adiantum</taxon>
    </lineage>
</organism>
<evidence type="ECO:0000256" key="1">
    <source>
        <dbReference type="ARBA" id="ARBA00004123"/>
    </source>
</evidence>
<dbReference type="GO" id="GO:0005694">
    <property type="term" value="C:chromosome"/>
    <property type="evidence" value="ECO:0007669"/>
    <property type="project" value="UniProtKB-SubCell"/>
</dbReference>
<sequence length="1532" mass="169989">MRKPVEAPLGQSGLIADHFPFNGLFDVENDFLSDISFYDYGDDSTADEQDESHDVPFSKKKQDNLMPSDGKNVRLAKTIANRVRDGEKQALKKIQKGRKPKIEISYEQNASGDDVKSDSDACEEPYSFVRRQPKLPKKQRGGSTSFDDFEDDVKAERIGKFLETTPKKKGTVSSYGKFGSESGGENARDSKIKEEFIMESSDVREVDDVNGKTAVQAFQRKKKLCKAADLKPSSEKGHKGKNKGYLAEMKQKTGEKGSLIGKDHTSMKAIQRNRLKDFSSDSEDTAKAIPRKNFKQGLTKEQKFAKDENGLVRAAISGEGQSSVQKTIVGTGHTVKHRELRHEDVAGSSSTGKRQGLNQHSMPPIVRSKKKTAKDLCISLETVHSVADHQKHALEKVCDNGVAGEEVSSGVTEGAEGNKELLPDENGNIDSEVAGMGVGWVMCDSCKKWRCIPASLIDMIESTNCGWFCKDNPNKKFADCSVPQEKTNTEINRELNLSEVSFCEEGDEKHPAIDSTSMNGVEHQSQPQSTWTLIKHNIFQHRHRKTETLDEQMVCMCKPPKDGSLGCGEDCHNRMLNIECVSQTCPCGDACSNQQFQRRSYKMVNWLRCGKKGFGLQVLEDVPKGAFIIEYVGEVLNVASYEARQKRYALGGQKHFYFMTLNGSEIIDACYKGNLGRFINHSCEPNCTTEKWMVNGEVCIGLFAVRDLKKGEEITFDYNFVRVCGAAAKKCLCGSRECRGFIGGDPTTPQSVVHSDSDEDDPEPVMIEESSEEESRIEDSTIVTHRKRDEKIEALRSLDLQSKQRNLMGNEVSERQVAALKQVKTKPSIKTSPSANLKRLTVEIAGGYFEGVEEKLDKLVEENGGLRKGMPGVAIDYKKLLWQTANSVDASNGEGSRSTRDLSLLLDALLKTQSRAILVEFLNPQGFQMIHKMMKQSVKDYKRTPIIRKLLKVLEFLASRRVLTAEQINAEPAHLGAESVKDAILELCRHADIEVQQMANHLKEKYLKGSSQKPLRRGQVLSDLSRWRLFPKQNQQESSGAAATEDETTKKRKRASRWDQPSQEVLDTTLAGGLPQSFWPFNANNLLVGTGQQTNAVDHCIRQTEGASTDELGGIHPGPPPFPVPSNQRHDDAAHVETGVVSGIPVDQFATGSAMGYMSQQGPICIGIPVSQFHGAANNPGSAGFSYTPQMSTSTHQVNHPPDGQALPFSSNMAEVQEPMQNEFDAESSGKGGEEPDITFGISHSQFFQQMHGMFGSAFHPWQLQSLMAPHAWGPFLAGDARLRDLAFVNESGPTFRQPSEYRGPEEMAVEPSGTVGYVQETEPSVPGLSPPLHPSANPPSFGYPSPSGQAPKHPNSRPFTGNEYPGRSNMLPHQQLKSNSWKPQRWNSPRWQKFPVNNKYRSPGFRRDFNNPQRNNNRPNFGRQGPMRPHNNWEDYSSRKQPDRSCGQGHFNARAMDHEEQMEMETDEGFNGQYGLPFQDSVDTSGSVPLERPWGYGHAEYPSGDPSNNHPGSFSQVGAKDATTSWGVNNQ</sequence>
<keyword evidence="10" id="KW-0539">Nucleus</keyword>
<proteinExistence type="predicted"/>
<dbReference type="GO" id="GO:0008270">
    <property type="term" value="F:zinc ion binding"/>
    <property type="evidence" value="ECO:0007669"/>
    <property type="project" value="UniProtKB-KW"/>
</dbReference>
<dbReference type="GO" id="GO:0046975">
    <property type="term" value="F:histone H3K36 methyltransferase activity"/>
    <property type="evidence" value="ECO:0007669"/>
    <property type="project" value="InterPro"/>
</dbReference>
<dbReference type="PROSITE" id="PS50868">
    <property type="entry name" value="POST_SET"/>
    <property type="match status" value="1"/>
</dbReference>
<protein>
    <recommendedName>
        <fullName evidence="18">Histone-lysine N-methyltransferase ASHH2</fullName>
    </recommendedName>
</protein>
<evidence type="ECO:0000259" key="12">
    <source>
        <dbReference type="PROSITE" id="PS50280"/>
    </source>
</evidence>
<feature type="compositionally biased region" description="Basic and acidic residues" evidence="11">
    <location>
        <begin position="52"/>
        <end position="63"/>
    </location>
</feature>
<dbReference type="PROSITE" id="PS50280">
    <property type="entry name" value="SET"/>
    <property type="match status" value="1"/>
</dbReference>
<dbReference type="InterPro" id="IPR011124">
    <property type="entry name" value="Znf_CW"/>
</dbReference>
<comment type="caution">
    <text evidence="16">The sequence shown here is derived from an EMBL/GenBank/DDBJ whole genome shotgun (WGS) entry which is preliminary data.</text>
</comment>
<keyword evidence="9" id="KW-0862">Zinc</keyword>
<dbReference type="Gene3D" id="2.170.270.10">
    <property type="entry name" value="SET domain"/>
    <property type="match status" value="1"/>
</dbReference>
<reference evidence="16" key="1">
    <citation type="submission" date="2021-01" db="EMBL/GenBank/DDBJ databases">
        <title>Adiantum capillus-veneris genome.</title>
        <authorList>
            <person name="Fang Y."/>
            <person name="Liao Q."/>
        </authorList>
    </citation>
    <scope>NUCLEOTIDE SEQUENCE</scope>
    <source>
        <strain evidence="16">H3</strain>
        <tissue evidence="16">Leaf</tissue>
    </source>
</reference>
<feature type="region of interest" description="Disordered" evidence="11">
    <location>
        <begin position="169"/>
        <end position="192"/>
    </location>
</feature>
<evidence type="ECO:0000256" key="2">
    <source>
        <dbReference type="ARBA" id="ARBA00004286"/>
    </source>
</evidence>
<evidence type="ECO:0000256" key="6">
    <source>
        <dbReference type="ARBA" id="ARBA00022691"/>
    </source>
</evidence>
<keyword evidence="6" id="KW-0949">S-adenosyl-L-methionine</keyword>
<evidence type="ECO:0000256" key="3">
    <source>
        <dbReference type="ARBA" id="ARBA00022454"/>
    </source>
</evidence>
<dbReference type="Proteomes" id="UP000886520">
    <property type="component" value="Chromosome 17"/>
</dbReference>
<feature type="region of interest" description="Disordered" evidence="11">
    <location>
        <begin position="43"/>
        <end position="71"/>
    </location>
</feature>
<dbReference type="InterPro" id="IPR006560">
    <property type="entry name" value="AWS_dom"/>
</dbReference>
<dbReference type="EMBL" id="JABFUD020000017">
    <property type="protein sequence ID" value="KAI5066874.1"/>
    <property type="molecule type" value="Genomic_DNA"/>
</dbReference>
<dbReference type="Pfam" id="PF17907">
    <property type="entry name" value="AWS"/>
    <property type="match status" value="1"/>
</dbReference>
<evidence type="ECO:0008006" key="18">
    <source>
        <dbReference type="Google" id="ProtNLM"/>
    </source>
</evidence>
<dbReference type="SMART" id="SM00508">
    <property type="entry name" value="PostSET"/>
    <property type="match status" value="1"/>
</dbReference>
<dbReference type="Pfam" id="PF07496">
    <property type="entry name" value="zf-CW"/>
    <property type="match status" value="1"/>
</dbReference>
<dbReference type="OrthoDB" id="422362at2759"/>
<keyword evidence="5" id="KW-0808">Transferase</keyword>
<feature type="compositionally biased region" description="Low complexity" evidence="11">
    <location>
        <begin position="1411"/>
        <end position="1427"/>
    </location>
</feature>
<evidence type="ECO:0000256" key="11">
    <source>
        <dbReference type="SAM" id="MobiDB-lite"/>
    </source>
</evidence>
<feature type="region of interest" description="Disordered" evidence="11">
    <location>
        <begin position="1463"/>
        <end position="1532"/>
    </location>
</feature>
<dbReference type="Gene3D" id="3.30.40.100">
    <property type="match status" value="1"/>
</dbReference>
<gene>
    <name evidence="16" type="ORF">GOP47_0017402</name>
</gene>
<dbReference type="SUPFAM" id="SSF82199">
    <property type="entry name" value="SET domain"/>
    <property type="match status" value="1"/>
</dbReference>
<dbReference type="InterPro" id="IPR044437">
    <property type="entry name" value="SETD2/Set2_SET"/>
</dbReference>
<accession>A0A9D4UFA2</accession>
<dbReference type="Pfam" id="PF00856">
    <property type="entry name" value="SET"/>
    <property type="match status" value="1"/>
</dbReference>
<dbReference type="InterPro" id="IPR003616">
    <property type="entry name" value="Post-SET_dom"/>
</dbReference>
<feature type="region of interest" description="Disordered" evidence="11">
    <location>
        <begin position="94"/>
        <end position="149"/>
    </location>
</feature>
<feature type="compositionally biased region" description="Pro residues" evidence="11">
    <location>
        <begin position="1329"/>
        <end position="1338"/>
    </location>
</feature>
<evidence type="ECO:0000256" key="7">
    <source>
        <dbReference type="ARBA" id="ARBA00022723"/>
    </source>
</evidence>
<feature type="compositionally biased region" description="Polar residues" evidence="11">
    <location>
        <begin position="1372"/>
        <end position="1391"/>
    </location>
</feature>
<evidence type="ECO:0000256" key="10">
    <source>
        <dbReference type="ARBA" id="ARBA00023242"/>
    </source>
</evidence>
<evidence type="ECO:0000256" key="5">
    <source>
        <dbReference type="ARBA" id="ARBA00022679"/>
    </source>
</evidence>
<dbReference type="SMART" id="SM00317">
    <property type="entry name" value="SET"/>
    <property type="match status" value="1"/>
</dbReference>
<feature type="domain" description="AWS" evidence="15">
    <location>
        <begin position="550"/>
        <end position="600"/>
    </location>
</feature>
<dbReference type="CDD" id="cd19172">
    <property type="entry name" value="SET_SETD2"/>
    <property type="match status" value="1"/>
</dbReference>
<dbReference type="GO" id="GO:0005634">
    <property type="term" value="C:nucleus"/>
    <property type="evidence" value="ECO:0007669"/>
    <property type="project" value="UniProtKB-SubCell"/>
</dbReference>
<keyword evidence="4" id="KW-0489">Methyltransferase</keyword>
<evidence type="ECO:0000256" key="4">
    <source>
        <dbReference type="ARBA" id="ARBA00022603"/>
    </source>
</evidence>
<feature type="compositionally biased region" description="Polar residues" evidence="11">
    <location>
        <begin position="347"/>
        <end position="361"/>
    </location>
</feature>
<dbReference type="InterPro" id="IPR001214">
    <property type="entry name" value="SET_dom"/>
</dbReference>
<evidence type="ECO:0000256" key="9">
    <source>
        <dbReference type="ARBA" id="ARBA00022833"/>
    </source>
</evidence>
<dbReference type="InterPro" id="IPR046341">
    <property type="entry name" value="SET_dom_sf"/>
</dbReference>
<feature type="compositionally biased region" description="Polar residues" evidence="11">
    <location>
        <begin position="1506"/>
        <end position="1532"/>
    </location>
</feature>
<evidence type="ECO:0000259" key="14">
    <source>
        <dbReference type="PROSITE" id="PS51050"/>
    </source>
</evidence>
<dbReference type="InterPro" id="IPR050777">
    <property type="entry name" value="SET2_Histone-Lys_MeTrsfase"/>
</dbReference>
<evidence type="ECO:0000259" key="15">
    <source>
        <dbReference type="PROSITE" id="PS51215"/>
    </source>
</evidence>
<dbReference type="PROSITE" id="PS51215">
    <property type="entry name" value="AWS"/>
    <property type="match status" value="1"/>
</dbReference>
<feature type="region of interest" description="Disordered" evidence="11">
    <location>
        <begin position="1032"/>
        <end position="1064"/>
    </location>
</feature>
<dbReference type="PANTHER" id="PTHR22884">
    <property type="entry name" value="SET DOMAIN PROTEINS"/>
    <property type="match status" value="1"/>
</dbReference>
<evidence type="ECO:0000313" key="16">
    <source>
        <dbReference type="EMBL" id="KAI5066874.1"/>
    </source>
</evidence>
<feature type="compositionally biased region" description="Polar residues" evidence="11">
    <location>
        <begin position="1032"/>
        <end position="1041"/>
    </location>
</feature>
<evidence type="ECO:0000313" key="17">
    <source>
        <dbReference type="Proteomes" id="UP000886520"/>
    </source>
</evidence>
<dbReference type="PROSITE" id="PS51050">
    <property type="entry name" value="ZF_CW"/>
    <property type="match status" value="1"/>
</dbReference>
<feature type="region of interest" description="Disordered" evidence="11">
    <location>
        <begin position="747"/>
        <end position="780"/>
    </location>
</feature>
<feature type="compositionally biased region" description="Basic residues" evidence="11">
    <location>
        <begin position="131"/>
        <end position="140"/>
    </location>
</feature>
<dbReference type="SMART" id="SM00570">
    <property type="entry name" value="AWS"/>
    <property type="match status" value="1"/>
</dbReference>
<dbReference type="FunFam" id="2.170.270.10:FF:000035">
    <property type="entry name" value="Histone-lysine N-methyltransferase"/>
    <property type="match status" value="1"/>
</dbReference>
<keyword evidence="7" id="KW-0479">Metal-binding</keyword>